<keyword evidence="2" id="KW-1185">Reference proteome</keyword>
<reference evidence="1 2" key="1">
    <citation type="submission" date="2018-11" db="EMBL/GenBank/DDBJ databases">
        <authorList>
            <person name="Ye M.-Q."/>
            <person name="Du Z.-J."/>
        </authorList>
    </citation>
    <scope>NUCLEOTIDE SEQUENCE [LARGE SCALE GENOMIC DNA]</scope>
    <source>
        <strain evidence="1 2">U0105</strain>
    </source>
</reference>
<accession>A0A3N5Y040</accession>
<dbReference type="EMBL" id="RPOK01000002">
    <property type="protein sequence ID" value="RPJ66957.1"/>
    <property type="molecule type" value="Genomic_DNA"/>
</dbReference>
<dbReference type="AlphaFoldDB" id="A0A3N5Y040"/>
<sequence length="145" mass="17027">MKQKSFPKRGTPARKLLELLSDGRAHDRNEIAQLIGEDMRSPLQDLRGKKYRYWYIHNVRIKGERQTFLKLDPRHLSGDEQLDALARAEREVLYLLGSYSHAKSAYLRLTKLSRELVIAQTRLFELYPEAANSPQFRQKKDQSEE</sequence>
<dbReference type="Proteomes" id="UP000275281">
    <property type="component" value="Unassembled WGS sequence"/>
</dbReference>
<protein>
    <submittedName>
        <fullName evidence="1">Uncharacterized protein</fullName>
    </submittedName>
</protein>
<proteinExistence type="predicted"/>
<organism evidence="1 2">
    <name type="scientific">Alteromonas sediminis</name>
    <dbReference type="NCBI Taxonomy" id="2259342"/>
    <lineage>
        <taxon>Bacteria</taxon>
        <taxon>Pseudomonadati</taxon>
        <taxon>Pseudomonadota</taxon>
        <taxon>Gammaproteobacteria</taxon>
        <taxon>Alteromonadales</taxon>
        <taxon>Alteromonadaceae</taxon>
        <taxon>Alteromonas/Salinimonas group</taxon>
        <taxon>Alteromonas</taxon>
    </lineage>
</organism>
<comment type="caution">
    <text evidence="1">The sequence shown here is derived from an EMBL/GenBank/DDBJ whole genome shotgun (WGS) entry which is preliminary data.</text>
</comment>
<evidence type="ECO:0000313" key="1">
    <source>
        <dbReference type="EMBL" id="RPJ66957.1"/>
    </source>
</evidence>
<dbReference type="OrthoDB" id="6401536at2"/>
<evidence type="ECO:0000313" key="2">
    <source>
        <dbReference type="Proteomes" id="UP000275281"/>
    </source>
</evidence>
<dbReference type="RefSeq" id="WP_124026863.1">
    <property type="nucleotide sequence ID" value="NZ_JBHRSN010000015.1"/>
</dbReference>
<name>A0A3N5Y040_9ALTE</name>
<gene>
    <name evidence="1" type="ORF">DRW07_05280</name>
</gene>